<keyword evidence="7" id="KW-1017">Isopeptide bond</keyword>
<dbReference type="Gene3D" id="3.10.20.90">
    <property type="entry name" value="Phosphatidylinositol 3-kinase Catalytic Subunit, Chain A, domain 1"/>
    <property type="match status" value="1"/>
</dbReference>
<dbReference type="GO" id="GO:0016567">
    <property type="term" value="P:protein ubiquitination"/>
    <property type="evidence" value="ECO:0007669"/>
    <property type="project" value="UniProtKB-ARBA"/>
</dbReference>
<evidence type="ECO:0000313" key="16">
    <source>
        <dbReference type="Proteomes" id="UP000236664"/>
    </source>
</evidence>
<dbReference type="CDD" id="cd01803">
    <property type="entry name" value="Ubl_ubiquitin"/>
    <property type="match status" value="1"/>
</dbReference>
<dbReference type="FunFam" id="4.10.1060.50:FF:000001">
    <property type="entry name" value="ubiquitin-60S ribosomal protein L40"/>
    <property type="match status" value="1"/>
</dbReference>
<accession>A0A2K0UTB1</accession>
<dbReference type="InterPro" id="IPR038587">
    <property type="entry name" value="Ribosomal_eL40_sf"/>
</dbReference>
<evidence type="ECO:0000256" key="5">
    <source>
        <dbReference type="ARBA" id="ARBA00010570"/>
    </source>
</evidence>
<keyword evidence="16" id="KW-1185">Reference proteome</keyword>
<dbReference type="PROSITE" id="PS00299">
    <property type="entry name" value="UBIQUITIN_1"/>
    <property type="match status" value="1"/>
</dbReference>
<dbReference type="Pfam" id="PF00240">
    <property type="entry name" value="ubiquitin"/>
    <property type="match status" value="1"/>
</dbReference>
<feature type="domain" description="Ubiquitin-like" evidence="14">
    <location>
        <begin position="217"/>
        <end position="292"/>
    </location>
</feature>
<dbReference type="PRINTS" id="PR00348">
    <property type="entry name" value="UBIQUITIN"/>
</dbReference>
<dbReference type="InterPro" id="IPR001975">
    <property type="entry name" value="Ribosomal_eL40_dom"/>
</dbReference>
<dbReference type="Pfam" id="PF01020">
    <property type="entry name" value="Ribosomal_L40e"/>
    <property type="match status" value="1"/>
</dbReference>
<evidence type="ECO:0000256" key="8">
    <source>
        <dbReference type="ARBA" id="ARBA00022980"/>
    </source>
</evidence>
<dbReference type="GO" id="GO:0006412">
    <property type="term" value="P:translation"/>
    <property type="evidence" value="ECO:0007669"/>
    <property type="project" value="InterPro"/>
</dbReference>
<evidence type="ECO:0000256" key="12">
    <source>
        <dbReference type="ARBA" id="ARBA00045962"/>
    </source>
</evidence>
<evidence type="ECO:0000256" key="3">
    <source>
        <dbReference type="ARBA" id="ARBA00004496"/>
    </source>
</evidence>
<dbReference type="InterPro" id="IPR019954">
    <property type="entry name" value="Ubiquitin_CS"/>
</dbReference>
<comment type="caution">
    <text evidence="15">The sequence shown here is derived from an EMBL/GenBank/DDBJ whole genome shotgun (WGS) entry which is preliminary data.</text>
</comment>
<dbReference type="SMART" id="SM00213">
    <property type="entry name" value="UBQ"/>
    <property type="match status" value="1"/>
</dbReference>
<dbReference type="PANTHER" id="PTHR10666">
    <property type="entry name" value="UBIQUITIN"/>
    <property type="match status" value="1"/>
</dbReference>
<dbReference type="InterPro" id="IPR029071">
    <property type="entry name" value="Ubiquitin-like_domsf"/>
</dbReference>
<gene>
    <name evidence="15" type="ORF">FNYG_14288</name>
</gene>
<evidence type="ECO:0000256" key="13">
    <source>
        <dbReference type="SAM" id="MobiDB-lite"/>
    </source>
</evidence>
<dbReference type="AlphaFoldDB" id="A0A2K0UTB1"/>
<dbReference type="GO" id="GO:0005840">
    <property type="term" value="C:ribosome"/>
    <property type="evidence" value="ECO:0007669"/>
    <property type="project" value="UniProtKB-KW"/>
</dbReference>
<evidence type="ECO:0000256" key="2">
    <source>
        <dbReference type="ARBA" id="ARBA00004123"/>
    </source>
</evidence>
<dbReference type="OrthoDB" id="428577at2759"/>
<evidence type="ECO:0000256" key="4">
    <source>
        <dbReference type="ARBA" id="ARBA00008373"/>
    </source>
</evidence>
<dbReference type="PROSITE" id="PS50053">
    <property type="entry name" value="UBIQUITIN_2"/>
    <property type="match status" value="1"/>
</dbReference>
<dbReference type="GO" id="GO:0003735">
    <property type="term" value="F:structural constituent of ribosome"/>
    <property type="evidence" value="ECO:0007669"/>
    <property type="project" value="InterPro"/>
</dbReference>
<dbReference type="GO" id="GO:0005737">
    <property type="term" value="C:cytoplasm"/>
    <property type="evidence" value="ECO:0007669"/>
    <property type="project" value="UniProtKB-SubCell"/>
</dbReference>
<reference evidence="15 16" key="1">
    <citation type="submission" date="2017-06" db="EMBL/GenBank/DDBJ databases">
        <title>Genome of Fusarium nygamai isolate CS10214.</title>
        <authorList>
            <person name="Gardiner D.M."/>
            <person name="Obanor F."/>
            <person name="Kazan K."/>
        </authorList>
    </citation>
    <scope>NUCLEOTIDE SEQUENCE [LARGE SCALE GENOMIC DNA]</scope>
    <source>
        <strain evidence="15 16">CS10214</strain>
    </source>
</reference>
<dbReference type="InterPro" id="IPR050158">
    <property type="entry name" value="Ubiquitin_ubiquitin-like"/>
</dbReference>
<dbReference type="InterPro" id="IPR019956">
    <property type="entry name" value="Ubiquitin_dom"/>
</dbReference>
<dbReference type="InterPro" id="IPR000626">
    <property type="entry name" value="Ubiquitin-like_dom"/>
</dbReference>
<comment type="function">
    <text evidence="1">Component of the 60S subunit of the ribosome.</text>
</comment>
<comment type="similarity">
    <text evidence="4">In the N-terminal section; belongs to the ubiquitin family.</text>
</comment>
<comment type="similarity">
    <text evidence="5">In the C-terminal section; belongs to the eukaryotic ribosomal protein eL40 family.</text>
</comment>
<keyword evidence="10" id="KW-0687">Ribonucleoprotein</keyword>
<evidence type="ECO:0000256" key="9">
    <source>
        <dbReference type="ARBA" id="ARBA00023242"/>
    </source>
</evidence>
<evidence type="ECO:0000259" key="14">
    <source>
        <dbReference type="PROSITE" id="PS50053"/>
    </source>
</evidence>
<evidence type="ECO:0000256" key="11">
    <source>
        <dbReference type="ARBA" id="ARBA00035124"/>
    </source>
</evidence>
<keyword evidence="8" id="KW-0689">Ribosomal protein</keyword>
<dbReference type="STRING" id="42673.A0A2K0UTB1"/>
<sequence length="344" mass="38991">MSAIVVAAKLCFPLGQHAPFLRATSTEQSIKFDWRIWLKGAQELIEASQTPRKEPSFDQATADQVTSMTTEELDQYFAHIASTIDRKNDSEITRFFPSEKAPPPEAPTRENTEQDNDHKMRKILGQAITVKGEEGSEQDGETLAEPSYEAFRSVEDLTETAQALYKAAGHISGLSLDEIVQAVYMLEQKMISWQLKRRREEGQEEELLRKSGHDIMVQIFVKTLTGKTITLEVESSDTIDNVKSKIQDKEGIPPDQQRLIFAGKQLEDGRTLSDYNIQKESTLHLVLRLRGGIIEPSLKALASKFNCDKMICRKCYARLPPRATNCRKRKCGHTNQLRPKKKLK</sequence>
<protein>
    <recommendedName>
        <fullName evidence="14">Ubiquitin-like domain-containing protein</fullName>
    </recommendedName>
</protein>
<keyword evidence="9" id="KW-0539">Nucleus</keyword>
<dbReference type="SMART" id="SM01377">
    <property type="entry name" value="Ribosomal_L40e"/>
    <property type="match status" value="1"/>
</dbReference>
<dbReference type="FunFam" id="3.10.20.90:FF:000014">
    <property type="entry name" value="Ubiquitin-60S ribosomal L40 fusion"/>
    <property type="match status" value="1"/>
</dbReference>
<dbReference type="GO" id="GO:0005634">
    <property type="term" value="C:nucleus"/>
    <property type="evidence" value="ECO:0007669"/>
    <property type="project" value="UniProtKB-SubCell"/>
</dbReference>
<evidence type="ECO:0000256" key="10">
    <source>
        <dbReference type="ARBA" id="ARBA00023274"/>
    </source>
</evidence>
<evidence type="ECO:0000256" key="6">
    <source>
        <dbReference type="ARBA" id="ARBA00022490"/>
    </source>
</evidence>
<dbReference type="Gene3D" id="4.10.1060.50">
    <property type="match status" value="1"/>
</dbReference>
<dbReference type="GO" id="GO:1990904">
    <property type="term" value="C:ribonucleoprotein complex"/>
    <property type="evidence" value="ECO:0007669"/>
    <property type="project" value="UniProtKB-KW"/>
</dbReference>
<evidence type="ECO:0000256" key="7">
    <source>
        <dbReference type="ARBA" id="ARBA00022499"/>
    </source>
</evidence>
<organism evidence="15 16">
    <name type="scientific">Gibberella nygamai</name>
    <name type="common">Bean root rot disease fungus</name>
    <name type="synonym">Fusarium nygamai</name>
    <dbReference type="NCBI Taxonomy" id="42673"/>
    <lineage>
        <taxon>Eukaryota</taxon>
        <taxon>Fungi</taxon>
        <taxon>Dikarya</taxon>
        <taxon>Ascomycota</taxon>
        <taxon>Pezizomycotina</taxon>
        <taxon>Sordariomycetes</taxon>
        <taxon>Hypocreomycetidae</taxon>
        <taxon>Hypocreales</taxon>
        <taxon>Nectriaceae</taxon>
        <taxon>Fusarium</taxon>
        <taxon>Fusarium fujikuroi species complex</taxon>
    </lineage>
</organism>
<dbReference type="SUPFAM" id="SSF54236">
    <property type="entry name" value="Ubiquitin-like"/>
    <property type="match status" value="1"/>
</dbReference>
<evidence type="ECO:0000313" key="15">
    <source>
        <dbReference type="EMBL" id="PNP61007.1"/>
    </source>
</evidence>
<proteinExistence type="inferred from homology"/>
<dbReference type="Proteomes" id="UP000236664">
    <property type="component" value="Unassembled WGS sequence"/>
</dbReference>
<dbReference type="GO" id="GO:0000055">
    <property type="term" value="P:ribosomal large subunit export from nucleus"/>
    <property type="evidence" value="ECO:0007669"/>
    <property type="project" value="UniProtKB-ARBA"/>
</dbReference>
<feature type="compositionally biased region" description="Basic and acidic residues" evidence="13">
    <location>
        <begin position="107"/>
        <end position="116"/>
    </location>
</feature>
<comment type="subunit">
    <text evidence="11">Part of the 60S ribosomal subunit.</text>
</comment>
<dbReference type="InterPro" id="IPR011332">
    <property type="entry name" value="Ribosomal_zn-bd"/>
</dbReference>
<keyword evidence="6" id="KW-0963">Cytoplasm</keyword>
<evidence type="ECO:0000256" key="1">
    <source>
        <dbReference type="ARBA" id="ARBA00002241"/>
    </source>
</evidence>
<comment type="subcellular location">
    <subcellularLocation>
        <location evidence="3">Cytoplasm</location>
    </subcellularLocation>
    <subcellularLocation>
        <location evidence="2">Nucleus</location>
    </subcellularLocation>
</comment>
<dbReference type="Pfam" id="PF20645">
    <property type="entry name" value="Rrn7_cyclin_C"/>
    <property type="match status" value="1"/>
</dbReference>
<dbReference type="EMBL" id="MTQA01000320">
    <property type="protein sequence ID" value="PNP61007.1"/>
    <property type="molecule type" value="Genomic_DNA"/>
</dbReference>
<feature type="region of interest" description="Disordered" evidence="13">
    <location>
        <begin position="95"/>
        <end position="116"/>
    </location>
</feature>
<comment type="function">
    <text evidence="12">Component of the ribosome, a large ribonucleoprotein complex responsible for the synthesis of proteins in the cell. The small ribosomal subunit (SSU) binds messenger RNAs (mRNAs) and translates the encoded message by selecting cognate aminoacyl-transfer RNA (tRNA) molecules. The large subunit (LSU) contains the ribosomal catalytic site termed the peptidyl transferase center (PTC), which catalyzes the formation of peptide bonds, thereby polymerizing the amino acids delivered by tRNAs into a polypeptide chain. The nascent polypeptides leave the ribosome through a tunnel in the LSU and interact with protein factors that function in enzymatic processing, targeting, and the membrane insertion of nascent chains at the exit of the ribosomal tunnel. eL40 is essential for translation of a subset of cellular transcripts, including stress response transcripts, such as DDR2.</text>
</comment>
<dbReference type="InterPro" id="IPR048538">
    <property type="entry name" value="Rrn7_cyclin_C"/>
</dbReference>
<dbReference type="SUPFAM" id="SSF57829">
    <property type="entry name" value="Zn-binding ribosomal proteins"/>
    <property type="match status" value="1"/>
</dbReference>
<name>A0A2K0UTB1_GIBNY</name>